<organism evidence="2 4">
    <name type="scientific">Luteimicrobium album</name>
    <dbReference type="NCBI Taxonomy" id="1054550"/>
    <lineage>
        <taxon>Bacteria</taxon>
        <taxon>Bacillati</taxon>
        <taxon>Actinomycetota</taxon>
        <taxon>Actinomycetes</taxon>
        <taxon>Micrococcales</taxon>
        <taxon>Luteimicrobium</taxon>
    </lineage>
</organism>
<keyword evidence="4" id="KW-1185">Reference proteome</keyword>
<evidence type="ECO:0000313" key="4">
    <source>
        <dbReference type="Proteomes" id="UP001157091"/>
    </source>
</evidence>
<protein>
    <submittedName>
        <fullName evidence="2">Uncharacterized protein</fullName>
    </submittedName>
</protein>
<evidence type="ECO:0000313" key="2">
    <source>
        <dbReference type="EMBL" id="GMA26670.1"/>
    </source>
</evidence>
<dbReference type="Proteomes" id="UP001157091">
    <property type="component" value="Unassembled WGS sequence"/>
</dbReference>
<accession>A0ABQ6IAE0</accession>
<dbReference type="EMBL" id="BSUK01000001">
    <property type="protein sequence ID" value="GMA22265.1"/>
    <property type="molecule type" value="Genomic_DNA"/>
</dbReference>
<sequence length="67" mass="7285">MNDPAASVPDPFWADRLASSSTDKELMGYAWSYLLATLAATPPSNAVRRNELHRDVAALLIEAAKRA</sequence>
<comment type="caution">
    <text evidence="2">The sequence shown here is derived from an EMBL/GenBank/DDBJ whole genome shotgun (WGS) entry which is preliminary data.</text>
</comment>
<dbReference type="RefSeq" id="WP_284291149.1">
    <property type="nucleotide sequence ID" value="NZ_BSUK01000001.1"/>
</dbReference>
<reference evidence="2" key="3">
    <citation type="submission" date="2023-02" db="EMBL/GenBank/DDBJ databases">
        <authorList>
            <person name="Sun Q."/>
            <person name="Mori K."/>
        </authorList>
    </citation>
    <scope>NUCLEOTIDE SEQUENCE</scope>
    <source>
        <strain evidence="2">NBRC 106348</strain>
    </source>
</reference>
<gene>
    <name evidence="1" type="ORF">GCM10025864_00240</name>
    <name evidence="2" type="ORF">GCM10025864_44290</name>
    <name evidence="3" type="ORF">GCM10025864_44910</name>
</gene>
<dbReference type="EMBL" id="BSUK01000001">
    <property type="protein sequence ID" value="GMA26732.1"/>
    <property type="molecule type" value="Genomic_DNA"/>
</dbReference>
<dbReference type="EMBL" id="BSUK01000001">
    <property type="protein sequence ID" value="GMA26670.1"/>
    <property type="molecule type" value="Genomic_DNA"/>
</dbReference>
<name>A0ABQ6IAE0_9MICO</name>
<evidence type="ECO:0000313" key="1">
    <source>
        <dbReference type="EMBL" id="GMA22265.1"/>
    </source>
</evidence>
<proteinExistence type="predicted"/>
<reference evidence="4" key="2">
    <citation type="journal article" date="2019" name="Int. J. Syst. Evol. Microbiol.">
        <title>The Global Catalogue of Microorganisms (GCM) 10K type strain sequencing project: providing services to taxonomists for standard genome sequencing and annotation.</title>
        <authorList>
            <consortium name="The Broad Institute Genomics Platform"/>
            <consortium name="The Broad Institute Genome Sequencing Center for Infectious Disease"/>
            <person name="Wu L."/>
            <person name="Ma J."/>
        </authorList>
    </citation>
    <scope>NUCLEOTIDE SEQUENCE [LARGE SCALE GENOMIC DNA]</scope>
    <source>
        <strain evidence="4">NBRC 106348</strain>
    </source>
</reference>
<reference evidence="2" key="1">
    <citation type="journal article" date="2014" name="Int. J. Syst. Evol. Microbiol.">
        <title>Complete genome of a new Firmicutes species belonging to the dominant human colonic microbiota ('Ruminococcus bicirculans') reveals two chromosomes and a selective capacity to utilize plant glucans.</title>
        <authorList>
            <consortium name="NISC Comparative Sequencing Program"/>
            <person name="Wegmann U."/>
            <person name="Louis P."/>
            <person name="Goesmann A."/>
            <person name="Henrissat B."/>
            <person name="Duncan S.H."/>
            <person name="Flint H.J."/>
        </authorList>
    </citation>
    <scope>NUCLEOTIDE SEQUENCE</scope>
    <source>
        <strain evidence="2">NBRC 106348</strain>
    </source>
</reference>
<evidence type="ECO:0000313" key="3">
    <source>
        <dbReference type="EMBL" id="GMA26732.1"/>
    </source>
</evidence>